<name>S7W9E7_SPRLO</name>
<dbReference type="InterPro" id="IPR015943">
    <property type="entry name" value="WD40/YVTN_repeat-like_dom_sf"/>
</dbReference>
<dbReference type="InterPro" id="IPR031544">
    <property type="entry name" value="WD40-like"/>
</dbReference>
<dbReference type="SUPFAM" id="SSF50978">
    <property type="entry name" value="WD40 repeat-like"/>
    <property type="match status" value="1"/>
</dbReference>
<dbReference type="VEuPathDB" id="MicrosporidiaDB:SLOPH_1213"/>
<dbReference type="Pfam" id="PF17005">
    <property type="entry name" value="WD40_like"/>
    <property type="match status" value="1"/>
</dbReference>
<dbReference type="InParanoid" id="S7W9E7"/>
<dbReference type="Proteomes" id="UP000014978">
    <property type="component" value="Unassembled WGS sequence"/>
</dbReference>
<dbReference type="AlphaFoldDB" id="S7W9E7"/>
<dbReference type="OMA" id="MHKSGEM"/>
<sequence length="321" mass="37472">MVEDNFEITEETEIYSLDINKDSTYIIYGGKDDKCRILDFNTLEEKYIIDIFKDSIQHVNFLDNDHFIVVTLDGAFMEYKIINENLQVIREEKIKNDVSTVCNLDKKIAIGTNVGEIYYYNNDFEMVFSNHSSEILELKIHENFLFSLSVDALIVYNLDSFSLHRRIGIRNIENFHITNFQNIFLLSFNDHIKILKRNEILQRIDMKGKPLCFLNSDDLVFVGCDTKYICLLNFKANVNTFYIDCVDGEEDIEGITHIKIINSFFIVFSTLCGKIGFGDFRDKNTFLYQKCCEGVILSFEIRDNIIFWYGESGFGVLELQN</sequence>
<gene>
    <name evidence="1" type="ORF">SLOPH_1213</name>
</gene>
<reference evidence="2" key="1">
    <citation type="journal article" date="2013" name="PLoS Genet.">
        <title>The genome of Spraguea lophii and the basis of host-microsporidian interactions.</title>
        <authorList>
            <person name="Campbell S.E."/>
            <person name="Williams T.A."/>
            <person name="Yousuf A."/>
            <person name="Soanes D.M."/>
            <person name="Paszkiewicz K.H."/>
            <person name="Williams B.A.P."/>
        </authorList>
    </citation>
    <scope>NUCLEOTIDE SEQUENCE [LARGE SCALE GENOMIC DNA]</scope>
    <source>
        <strain evidence="2">42_110</strain>
    </source>
</reference>
<protein>
    <submittedName>
        <fullName evidence="1">Uncharacterized protein</fullName>
    </submittedName>
</protein>
<evidence type="ECO:0000313" key="2">
    <source>
        <dbReference type="Proteomes" id="UP000014978"/>
    </source>
</evidence>
<dbReference type="OrthoDB" id="10261640at2759"/>
<accession>S7W9E7</accession>
<dbReference type="HOGENOM" id="CLU_061615_0_0_1"/>
<organism evidence="1 2">
    <name type="scientific">Spraguea lophii (strain 42_110)</name>
    <name type="common">Microsporidian parasite</name>
    <dbReference type="NCBI Taxonomy" id="1358809"/>
    <lineage>
        <taxon>Eukaryota</taxon>
        <taxon>Fungi</taxon>
        <taxon>Fungi incertae sedis</taxon>
        <taxon>Microsporidia</taxon>
        <taxon>Spragueidae</taxon>
        <taxon>Spraguea</taxon>
    </lineage>
</organism>
<comment type="caution">
    <text evidence="1">The sequence shown here is derived from an EMBL/GenBank/DDBJ whole genome shotgun (WGS) entry which is preliminary data.</text>
</comment>
<dbReference type="InterPro" id="IPR036322">
    <property type="entry name" value="WD40_repeat_dom_sf"/>
</dbReference>
<keyword evidence="2" id="KW-1185">Reference proteome</keyword>
<dbReference type="EMBL" id="ATCN01000843">
    <property type="protein sequence ID" value="EPR78357.1"/>
    <property type="molecule type" value="Genomic_DNA"/>
</dbReference>
<dbReference type="Gene3D" id="2.130.10.10">
    <property type="entry name" value="YVTN repeat-like/Quinoprotein amine dehydrogenase"/>
    <property type="match status" value="1"/>
</dbReference>
<evidence type="ECO:0000313" key="1">
    <source>
        <dbReference type="EMBL" id="EPR78357.1"/>
    </source>
</evidence>
<proteinExistence type="predicted"/>